<feature type="chain" id="PRO_5008274465" evidence="6">
    <location>
        <begin position="20"/>
        <end position="736"/>
    </location>
</feature>
<dbReference type="InterPro" id="IPR036445">
    <property type="entry name" value="GPCR_2_extracell_dom_sf"/>
</dbReference>
<dbReference type="CDD" id="cd00033">
    <property type="entry name" value="CCP"/>
    <property type="match status" value="1"/>
</dbReference>
<dbReference type="OrthoDB" id="6103690at2759"/>
<dbReference type="PROSITE" id="PS50227">
    <property type="entry name" value="G_PROTEIN_RECEP_F2_3"/>
    <property type="match status" value="5"/>
</dbReference>
<feature type="domain" description="G-protein coupled receptors family 2 profile 1" evidence="7">
    <location>
        <begin position="215"/>
        <end position="291"/>
    </location>
</feature>
<dbReference type="InterPro" id="IPR013783">
    <property type="entry name" value="Ig-like_fold"/>
</dbReference>
<organism evidence="9 10">
    <name type="scientific">Blastocystis sp. subtype 1 (strain ATCC 50177 / NandII)</name>
    <dbReference type="NCBI Taxonomy" id="478820"/>
    <lineage>
        <taxon>Eukaryota</taxon>
        <taxon>Sar</taxon>
        <taxon>Stramenopiles</taxon>
        <taxon>Bigyra</taxon>
        <taxon>Opalozoa</taxon>
        <taxon>Opalinata</taxon>
        <taxon>Blastocystidae</taxon>
        <taxon>Blastocystis</taxon>
    </lineage>
</organism>
<dbReference type="Proteomes" id="UP000078348">
    <property type="component" value="Unassembled WGS sequence"/>
</dbReference>
<keyword evidence="1" id="KW-0768">Sushi</keyword>
<dbReference type="PANTHER" id="PTHR19325:SF575">
    <property type="entry name" value="LOCOMOTION-RELATED PROTEIN HIKARU GENKI"/>
    <property type="match status" value="1"/>
</dbReference>
<comment type="caution">
    <text evidence="9">The sequence shown here is derived from an EMBL/GenBank/DDBJ whole genome shotgun (WGS) entry which is preliminary data.</text>
</comment>
<evidence type="ECO:0000313" key="9">
    <source>
        <dbReference type="EMBL" id="OAO13590.1"/>
    </source>
</evidence>
<keyword evidence="6" id="KW-0732">Signal</keyword>
<dbReference type="SUPFAM" id="SSF111418">
    <property type="entry name" value="Hormone receptor domain"/>
    <property type="match status" value="2"/>
</dbReference>
<feature type="transmembrane region" description="Helical" evidence="5">
    <location>
        <begin position="688"/>
        <end position="712"/>
    </location>
</feature>
<dbReference type="Gene3D" id="2.60.40.10">
    <property type="entry name" value="Immunoglobulins"/>
    <property type="match status" value="1"/>
</dbReference>
<dbReference type="InterPro" id="IPR050350">
    <property type="entry name" value="Compl-Cell_Adhes-Reg"/>
</dbReference>
<keyword evidence="2" id="KW-0677">Repeat</keyword>
<evidence type="ECO:0000259" key="7">
    <source>
        <dbReference type="PROSITE" id="PS50227"/>
    </source>
</evidence>
<dbReference type="EMBL" id="LXWW01000363">
    <property type="protein sequence ID" value="OAO13590.1"/>
    <property type="molecule type" value="Genomic_DNA"/>
</dbReference>
<reference evidence="9 10" key="1">
    <citation type="submission" date="2016-05" db="EMBL/GenBank/DDBJ databases">
        <title>Nuclear genome of Blastocystis sp. subtype 1 NandII.</title>
        <authorList>
            <person name="Gentekaki E."/>
            <person name="Curtis B."/>
            <person name="Stairs C."/>
            <person name="Eme L."/>
            <person name="Herman E."/>
            <person name="Klimes V."/>
            <person name="Arias M.C."/>
            <person name="Elias M."/>
            <person name="Hilliou F."/>
            <person name="Klute M."/>
            <person name="Malik S.-B."/>
            <person name="Pightling A."/>
            <person name="Rachubinski R."/>
            <person name="Salas D."/>
            <person name="Schlacht A."/>
            <person name="Suga H."/>
            <person name="Archibald J."/>
            <person name="Ball S.G."/>
            <person name="Clark G."/>
            <person name="Dacks J."/>
            <person name="Van Der Giezen M."/>
            <person name="Tsaousis A."/>
            <person name="Roger A."/>
        </authorList>
    </citation>
    <scope>NUCLEOTIDE SEQUENCE [LARGE SCALE GENOMIC DNA]</scope>
    <source>
        <strain evidence="10">ATCC 50177 / NandII</strain>
    </source>
</reference>
<dbReference type="AlphaFoldDB" id="A0A196S960"/>
<dbReference type="PANTHER" id="PTHR19325">
    <property type="entry name" value="COMPLEMENT COMPONENT-RELATED SUSHI DOMAIN-CONTAINING"/>
    <property type="match status" value="1"/>
</dbReference>
<dbReference type="Pfam" id="PF02793">
    <property type="entry name" value="HRM"/>
    <property type="match status" value="4"/>
</dbReference>
<feature type="domain" description="G-protein coupled receptors family 2 profile 1" evidence="7">
    <location>
        <begin position="479"/>
        <end position="542"/>
    </location>
</feature>
<feature type="domain" description="G-protein coupled receptors family 2 profile 1" evidence="7">
    <location>
        <begin position="21"/>
        <end position="78"/>
    </location>
</feature>
<dbReference type="Gene3D" id="4.10.1240.10">
    <property type="entry name" value="GPCR, family 2, extracellular hormone receptor domain"/>
    <property type="match status" value="7"/>
</dbReference>
<evidence type="ECO:0000256" key="5">
    <source>
        <dbReference type="SAM" id="Phobius"/>
    </source>
</evidence>
<keyword evidence="5" id="KW-0472">Membrane</keyword>
<evidence type="ECO:0000259" key="8">
    <source>
        <dbReference type="PROSITE" id="PS50923"/>
    </source>
</evidence>
<dbReference type="Pfam" id="PF05345">
    <property type="entry name" value="He_PIG"/>
    <property type="match status" value="1"/>
</dbReference>
<feature type="domain" description="G-protein coupled receptors family 2 profile 1" evidence="7">
    <location>
        <begin position="317"/>
        <end position="393"/>
    </location>
</feature>
<accession>A0A196S960</accession>
<feature type="domain" description="Sushi" evidence="8">
    <location>
        <begin position="334"/>
        <end position="386"/>
    </location>
</feature>
<evidence type="ECO:0000256" key="6">
    <source>
        <dbReference type="SAM" id="SignalP"/>
    </source>
</evidence>
<feature type="signal peptide" evidence="6">
    <location>
        <begin position="1"/>
        <end position="19"/>
    </location>
</feature>
<dbReference type="STRING" id="478820.A0A196S960"/>
<keyword evidence="9" id="KW-0675">Receptor</keyword>
<evidence type="ECO:0000313" key="10">
    <source>
        <dbReference type="Proteomes" id="UP000078348"/>
    </source>
</evidence>
<keyword evidence="10" id="KW-1185">Reference proteome</keyword>
<dbReference type="SUPFAM" id="SSF57535">
    <property type="entry name" value="Complement control module/SCR domain"/>
    <property type="match status" value="1"/>
</dbReference>
<proteinExistence type="predicted"/>
<gene>
    <name evidence="9" type="ORF">AV274_4697</name>
</gene>
<evidence type="ECO:0000256" key="2">
    <source>
        <dbReference type="ARBA" id="ARBA00022737"/>
    </source>
</evidence>
<protein>
    <submittedName>
        <fullName evidence="9">Complement receptor type 2</fullName>
    </submittedName>
</protein>
<dbReference type="InterPro" id="IPR035976">
    <property type="entry name" value="Sushi/SCR/CCP_sf"/>
</dbReference>
<dbReference type="GO" id="GO:0016020">
    <property type="term" value="C:membrane"/>
    <property type="evidence" value="ECO:0007669"/>
    <property type="project" value="InterPro"/>
</dbReference>
<keyword evidence="5" id="KW-1133">Transmembrane helix</keyword>
<keyword evidence="4" id="KW-0325">Glycoprotein</keyword>
<dbReference type="GO" id="GO:0004930">
    <property type="term" value="F:G protein-coupled receptor activity"/>
    <property type="evidence" value="ECO:0007669"/>
    <property type="project" value="InterPro"/>
</dbReference>
<dbReference type="InterPro" id="IPR000436">
    <property type="entry name" value="Sushi_SCR_CCP_dom"/>
</dbReference>
<feature type="domain" description="G-protein coupled receptors family 2 profile 1" evidence="7">
    <location>
        <begin position="108"/>
        <end position="185"/>
    </location>
</feature>
<dbReference type="SMART" id="SM00008">
    <property type="entry name" value="HormR"/>
    <property type="match status" value="5"/>
</dbReference>
<sequence length="736" mass="77702">MKSVYLISFAALLLAVSFATCPSQESGGVTWPETENGDIAYHNCTGTFVGEKSRECSIDGVWGEVIGECTRDKCPPESYQDHQWPETDSSTTATIPCGDGQSGSYSRECLATGEWNSTVINGCSSSACQEKEEMGVVWPTTDIGGTVTRDCPAGQMGEMSRACLEGGVWGDIVNYCVPRSCPAEAVEGVTFPETPANSTATAPCPAGKSGSITRLCSVDTTWAAPVSACVDLQCPATSSGYLSWPATPALSEAQVECPAGMRGPARRACKADGTWDDISASCDGLLCSSAEGWPETPANMVRTRSCGQSKPGQIYRACLKTGEWSPVISQCKTLKCPAERLDGVVYPETAPDETVTLECGEGFIGVITRQCGSSGAWQPPVKTCQRSKCAAEDVTTASGVYHLPLSDPGIYDLDCPSGHNGTALVECGASFTWGEIAEDCMVSGCPEATILGVAVAETAFDTTVEAACSEGWDGALQVHCSLLGTWDEPTQRCERRQCTAESAGGVQWAATFAGETAEVACASKYPSKSGVISRACSLQGTWGEPSEACAEAGMFAYETERVVLVRGEEMTPVMPKLEGSAVFSEVDFLPAGLTVDADTGAIRGTPYVVLAETEFSIVATSGEDKRTGVVKITVNDNVCAADGAWWASFIGQQLETKCKFLGKETRSCVLNKGAMVAEWSAVTSQCTMMILILVAVAAVVVLVIVLVLIIVFRRAGGRVRYSPKKAQRKMIELACV</sequence>
<evidence type="ECO:0000256" key="4">
    <source>
        <dbReference type="ARBA" id="ARBA00023180"/>
    </source>
</evidence>
<keyword evidence="5" id="KW-0812">Transmembrane</keyword>
<evidence type="ECO:0000256" key="3">
    <source>
        <dbReference type="ARBA" id="ARBA00023157"/>
    </source>
</evidence>
<dbReference type="InterPro" id="IPR001879">
    <property type="entry name" value="GPCR_2_extracellular_dom"/>
</dbReference>
<evidence type="ECO:0000256" key="1">
    <source>
        <dbReference type="ARBA" id="ARBA00022659"/>
    </source>
</evidence>
<dbReference type="PROSITE" id="PS50923">
    <property type="entry name" value="SUSHI"/>
    <property type="match status" value="1"/>
</dbReference>
<name>A0A196S960_BLAHN</name>
<keyword evidence="3" id="KW-1015">Disulfide bond</keyword>